<dbReference type="RefSeq" id="WP_102992291.1">
    <property type="nucleotide sequence ID" value="NZ_FXTU01000003.1"/>
</dbReference>
<gene>
    <name evidence="1" type="ORF">SAMN06265361_103383</name>
</gene>
<protein>
    <recommendedName>
        <fullName evidence="3">Helicase XPB/Ssl2 N-terminal domain-containing protein</fullName>
    </recommendedName>
</protein>
<evidence type="ECO:0000313" key="1">
    <source>
        <dbReference type="EMBL" id="SMP20404.1"/>
    </source>
</evidence>
<accession>A0AA45WP49</accession>
<dbReference type="Proteomes" id="UP001157946">
    <property type="component" value="Unassembled WGS sequence"/>
</dbReference>
<comment type="caution">
    <text evidence="1">The sequence shown here is derived from an EMBL/GenBank/DDBJ whole genome shotgun (WGS) entry which is preliminary data.</text>
</comment>
<dbReference type="EMBL" id="FXTU01000003">
    <property type="protein sequence ID" value="SMP20404.1"/>
    <property type="molecule type" value="Genomic_DNA"/>
</dbReference>
<proteinExistence type="predicted"/>
<dbReference type="AlphaFoldDB" id="A0AA45WP49"/>
<evidence type="ECO:0008006" key="3">
    <source>
        <dbReference type="Google" id="ProtNLM"/>
    </source>
</evidence>
<sequence length="373" mass="43747">MVRIADWLTYADIEQLRQLTRFYGCQTNNQHSKNDLICSLLQHFGKKSQLSSQISTLSQAEQRFLQLLVFDQSPAYSFEELLAKGRAALDGTDGEPRSLVVGALKRGWLFPGYSHRTQYLYHLPSDLGKQMCDIFLEPYLQPHFRLMSKPSFYRDEQGQMLDDLRLFLDILGKEDIRLTVDGSIYKQQQKYILQKMAIEEKPITAKGPRFGFGRRYHQYPDRFSFLYDYAFYQGYIIEDREGYLRLNVEKSGKINKQEEAGKEMVKFFIRLYRKPIPHLPIILRWISSLCHPGWMMTEVVFQAVDPWLAPYYYETKESLFDKVVRMLVHLGVLREGVDGEVHYLSLTPMGAKWLRGITAFREKVIEDQFLKLG</sequence>
<evidence type="ECO:0000313" key="2">
    <source>
        <dbReference type="Proteomes" id="UP001157946"/>
    </source>
</evidence>
<organism evidence="1 2">
    <name type="scientific">Laceyella tengchongensis</name>
    <dbReference type="NCBI Taxonomy" id="574699"/>
    <lineage>
        <taxon>Bacteria</taxon>
        <taxon>Bacillati</taxon>
        <taxon>Bacillota</taxon>
        <taxon>Bacilli</taxon>
        <taxon>Bacillales</taxon>
        <taxon>Thermoactinomycetaceae</taxon>
        <taxon>Laceyella</taxon>
    </lineage>
</organism>
<reference evidence="1" key="1">
    <citation type="submission" date="2017-05" db="EMBL/GenBank/DDBJ databases">
        <authorList>
            <person name="Varghese N."/>
            <person name="Submissions S."/>
        </authorList>
    </citation>
    <scope>NUCLEOTIDE SEQUENCE</scope>
    <source>
        <strain evidence="1">DSM 45262</strain>
    </source>
</reference>
<name>A0AA45WP49_9BACL</name>
<keyword evidence="2" id="KW-1185">Reference proteome</keyword>